<reference evidence="1" key="1">
    <citation type="journal article" date="2017" name="Nature">
        <title>The sunflower genome provides insights into oil metabolism, flowering and Asterid evolution.</title>
        <authorList>
            <person name="Badouin H."/>
            <person name="Gouzy J."/>
            <person name="Grassa C.J."/>
            <person name="Murat F."/>
            <person name="Staton S.E."/>
            <person name="Cottret L."/>
            <person name="Lelandais-Briere C."/>
            <person name="Owens G.L."/>
            <person name="Carrere S."/>
            <person name="Mayjonade B."/>
            <person name="Legrand L."/>
            <person name="Gill N."/>
            <person name="Kane N.C."/>
            <person name="Bowers J.E."/>
            <person name="Hubner S."/>
            <person name="Bellec A."/>
            <person name="Berard A."/>
            <person name="Berges H."/>
            <person name="Blanchet N."/>
            <person name="Boniface M.C."/>
            <person name="Brunel D."/>
            <person name="Catrice O."/>
            <person name="Chaidir N."/>
            <person name="Claudel C."/>
            <person name="Donnadieu C."/>
            <person name="Faraut T."/>
            <person name="Fievet G."/>
            <person name="Helmstetter N."/>
            <person name="King M."/>
            <person name="Knapp S.J."/>
            <person name="Lai Z."/>
            <person name="Le Paslier M.C."/>
            <person name="Lippi Y."/>
            <person name="Lorenzon L."/>
            <person name="Mandel J.R."/>
            <person name="Marage G."/>
            <person name="Marchand G."/>
            <person name="Marquand E."/>
            <person name="Bret-Mestries E."/>
            <person name="Morien E."/>
            <person name="Nambeesan S."/>
            <person name="Nguyen T."/>
            <person name="Pegot-Espagnet P."/>
            <person name="Pouilly N."/>
            <person name="Raftis F."/>
            <person name="Sallet E."/>
            <person name="Schiex T."/>
            <person name="Thomas J."/>
            <person name="Vandecasteele C."/>
            <person name="Vares D."/>
            <person name="Vear F."/>
            <person name="Vautrin S."/>
            <person name="Crespi M."/>
            <person name="Mangin B."/>
            <person name="Burke J.M."/>
            <person name="Salse J."/>
            <person name="Munos S."/>
            <person name="Vincourt P."/>
            <person name="Rieseberg L.H."/>
            <person name="Langlade N.B."/>
        </authorList>
    </citation>
    <scope>NUCLEOTIDE SEQUENCE</scope>
    <source>
        <tissue evidence="1">Leaves</tissue>
    </source>
</reference>
<keyword evidence="2" id="KW-1185">Reference proteome</keyword>
<dbReference type="AlphaFoldDB" id="A0A9K3NIN1"/>
<gene>
    <name evidence="1" type="ORF">HanXRQr2_Chr06g0250711</name>
</gene>
<reference evidence="1" key="2">
    <citation type="submission" date="2020-06" db="EMBL/GenBank/DDBJ databases">
        <title>Helianthus annuus Genome sequencing and assembly Release 2.</title>
        <authorList>
            <person name="Gouzy J."/>
            <person name="Langlade N."/>
            <person name="Munos S."/>
        </authorList>
    </citation>
    <scope>NUCLEOTIDE SEQUENCE</scope>
    <source>
        <tissue evidence="1">Leaves</tissue>
    </source>
</reference>
<proteinExistence type="predicted"/>
<evidence type="ECO:0000313" key="1">
    <source>
        <dbReference type="EMBL" id="KAF5801664.1"/>
    </source>
</evidence>
<organism evidence="1 2">
    <name type="scientific">Helianthus annuus</name>
    <name type="common">Common sunflower</name>
    <dbReference type="NCBI Taxonomy" id="4232"/>
    <lineage>
        <taxon>Eukaryota</taxon>
        <taxon>Viridiplantae</taxon>
        <taxon>Streptophyta</taxon>
        <taxon>Embryophyta</taxon>
        <taxon>Tracheophyta</taxon>
        <taxon>Spermatophyta</taxon>
        <taxon>Magnoliopsida</taxon>
        <taxon>eudicotyledons</taxon>
        <taxon>Gunneridae</taxon>
        <taxon>Pentapetalae</taxon>
        <taxon>asterids</taxon>
        <taxon>campanulids</taxon>
        <taxon>Asterales</taxon>
        <taxon>Asteraceae</taxon>
        <taxon>Asteroideae</taxon>
        <taxon>Heliantheae alliance</taxon>
        <taxon>Heliantheae</taxon>
        <taxon>Helianthus</taxon>
    </lineage>
</organism>
<dbReference type="Proteomes" id="UP000215914">
    <property type="component" value="Unassembled WGS sequence"/>
</dbReference>
<comment type="caution">
    <text evidence="1">The sequence shown here is derived from an EMBL/GenBank/DDBJ whole genome shotgun (WGS) entry which is preliminary data.</text>
</comment>
<accession>A0A9K3NIN1</accession>
<name>A0A9K3NIN1_HELAN</name>
<sequence length="55" mass="6570">MFTPTCLIYVHIFYLIYRPIKTLISHIHQSIHLTSPSINLVFLASKIKERMYYVD</sequence>
<dbReference type="Gramene" id="mRNA:HanXRQr2_Chr06g0250711">
    <property type="protein sequence ID" value="CDS:HanXRQr2_Chr06g0250711.1"/>
    <property type="gene ID" value="HanXRQr2_Chr06g0250711"/>
</dbReference>
<evidence type="ECO:0000313" key="2">
    <source>
        <dbReference type="Proteomes" id="UP000215914"/>
    </source>
</evidence>
<protein>
    <submittedName>
        <fullName evidence="1">Uncharacterized protein</fullName>
    </submittedName>
</protein>
<dbReference type="EMBL" id="MNCJ02000321">
    <property type="protein sequence ID" value="KAF5801664.1"/>
    <property type="molecule type" value="Genomic_DNA"/>
</dbReference>